<evidence type="ECO:0000313" key="6">
    <source>
        <dbReference type="EMBL" id="SAE65017.1"/>
    </source>
</evidence>
<evidence type="ECO:0000256" key="4">
    <source>
        <dbReference type="ARBA" id="ARBA00022989"/>
    </source>
</evidence>
<dbReference type="Pfam" id="PF08660">
    <property type="entry name" value="Alg14"/>
    <property type="match status" value="1"/>
</dbReference>
<evidence type="ECO:0000256" key="3">
    <source>
        <dbReference type="ARBA" id="ARBA00022824"/>
    </source>
</evidence>
<dbReference type="AlphaFoldDB" id="A0ABD7KYP4"/>
<gene>
    <name evidence="6" type="ORF">SAMEA2273187_03121</name>
</gene>
<dbReference type="Proteomes" id="UP000077295">
    <property type="component" value="Unassembled WGS sequence"/>
</dbReference>
<dbReference type="Gene3D" id="3.40.50.2000">
    <property type="entry name" value="Glycogen Phosphorylase B"/>
    <property type="match status" value="1"/>
</dbReference>
<dbReference type="RefSeq" id="WP_022651473.1">
    <property type="nucleotide sequence ID" value="NZ_CAXOEF010000017.1"/>
</dbReference>
<dbReference type="EMBL" id="FKEV01000011">
    <property type="protein sequence ID" value="SAE65017.1"/>
    <property type="molecule type" value="Genomic_DNA"/>
</dbReference>
<evidence type="ECO:0000313" key="7">
    <source>
        <dbReference type="Proteomes" id="UP000077295"/>
    </source>
</evidence>
<evidence type="ECO:0000256" key="2">
    <source>
        <dbReference type="ARBA" id="ARBA00022692"/>
    </source>
</evidence>
<sequence length="164" mass="18967">MFFNKKTKQVLMFVYGEGGHEAQMNRFAPNLLNKLDNYYAITLSDSKKKPLWADEHFITQEFRNKYAWVNVLKNLGPLNIFLKTFLIIRRTNCRAIVTTGPGIAISAAIAAKLLNVKIIHIETWSRFTTRSFSGRIMYHLASKFYVQNESLLQLYPKAIFSGRL</sequence>
<dbReference type="PANTHER" id="PTHR12154:SF4">
    <property type="entry name" value="UDP-N-ACETYLGLUCOSAMINE TRANSFERASE SUBUNIT ALG14 HOMOLOG"/>
    <property type="match status" value="1"/>
</dbReference>
<dbReference type="GeneID" id="92386828"/>
<keyword evidence="4" id="KW-1133">Transmembrane helix</keyword>
<proteinExistence type="predicted"/>
<comment type="caution">
    <text evidence="6">The sequence shown here is derived from an EMBL/GenBank/DDBJ whole genome shotgun (WGS) entry which is preliminary data.</text>
</comment>
<comment type="subcellular location">
    <subcellularLocation>
        <location evidence="1">Endoplasmic reticulum membrane</location>
        <topology evidence="1">Single-pass membrane protein</topology>
    </subcellularLocation>
</comment>
<keyword evidence="2" id="KW-0812">Transmembrane</keyword>
<keyword evidence="5" id="KW-0472">Membrane</keyword>
<dbReference type="InterPro" id="IPR013969">
    <property type="entry name" value="Oligosacch_biosynth_Alg14"/>
</dbReference>
<keyword evidence="3" id="KW-0256">Endoplasmic reticulum</keyword>
<accession>A0ABD7KYP4</accession>
<dbReference type="NCBIfam" id="NF041549">
    <property type="entry name" value="PssD"/>
    <property type="match status" value="1"/>
</dbReference>
<reference evidence="6 7" key="1">
    <citation type="submission" date="2016-03" db="EMBL/GenBank/DDBJ databases">
        <authorList>
            <consortium name="Pathogen Informatics"/>
        </authorList>
    </citation>
    <scope>NUCLEOTIDE SEQUENCE [LARGE SCALE GENOMIC DNA]</scope>
    <source>
        <strain evidence="7">e552</strain>
    </source>
</reference>
<organism evidence="6 7">
    <name type="scientific">Enterobacter hormaechei</name>
    <dbReference type="NCBI Taxonomy" id="158836"/>
    <lineage>
        <taxon>Bacteria</taxon>
        <taxon>Pseudomonadati</taxon>
        <taxon>Pseudomonadota</taxon>
        <taxon>Gammaproteobacteria</taxon>
        <taxon>Enterobacterales</taxon>
        <taxon>Enterobacteriaceae</taxon>
        <taxon>Enterobacter</taxon>
        <taxon>Enterobacter cloacae complex</taxon>
    </lineage>
</organism>
<dbReference type="PANTHER" id="PTHR12154">
    <property type="entry name" value="GLYCOSYL TRANSFERASE-RELATED"/>
    <property type="match status" value="1"/>
</dbReference>
<dbReference type="SUPFAM" id="SSF53756">
    <property type="entry name" value="UDP-Glycosyltransferase/glycogen phosphorylase"/>
    <property type="match status" value="1"/>
</dbReference>
<protein>
    <submittedName>
        <fullName evidence="6">Oligosaccharide biosynthesis protein Alg14 like</fullName>
    </submittedName>
</protein>
<evidence type="ECO:0000256" key="1">
    <source>
        <dbReference type="ARBA" id="ARBA00004389"/>
    </source>
</evidence>
<name>A0ABD7KYP4_9ENTR</name>
<evidence type="ECO:0000256" key="5">
    <source>
        <dbReference type="ARBA" id="ARBA00023136"/>
    </source>
</evidence>